<dbReference type="Gene3D" id="2.60.40.790">
    <property type="match status" value="1"/>
</dbReference>
<gene>
    <name evidence="5 7" type="ORF">P152DRAFT_433467</name>
</gene>
<accession>A0A6G1G766</accession>
<reference evidence="7" key="2">
    <citation type="submission" date="2020-04" db="EMBL/GenBank/DDBJ databases">
        <authorList>
            <consortium name="NCBI Genome Project"/>
        </authorList>
    </citation>
    <scope>NUCLEOTIDE SEQUENCE</scope>
    <source>
        <strain evidence="7">CBS 781.70</strain>
    </source>
</reference>
<evidence type="ECO:0000313" key="5">
    <source>
        <dbReference type="EMBL" id="KAF1813893.1"/>
    </source>
</evidence>
<dbReference type="SUPFAM" id="SSF49764">
    <property type="entry name" value="HSP20-like chaperones"/>
    <property type="match status" value="1"/>
</dbReference>
<evidence type="ECO:0000259" key="4">
    <source>
        <dbReference type="PROSITE" id="PS01031"/>
    </source>
</evidence>
<reference evidence="7" key="3">
    <citation type="submission" date="2025-04" db="UniProtKB">
        <authorList>
            <consortium name="RefSeq"/>
        </authorList>
    </citation>
    <scope>IDENTIFICATION</scope>
    <source>
        <strain evidence="7">CBS 781.70</strain>
    </source>
</reference>
<dbReference type="Proteomes" id="UP000504638">
    <property type="component" value="Unplaced"/>
</dbReference>
<dbReference type="PANTHER" id="PTHR11527">
    <property type="entry name" value="HEAT-SHOCK PROTEIN 20 FAMILY MEMBER"/>
    <property type="match status" value="1"/>
</dbReference>
<evidence type="ECO:0000313" key="7">
    <source>
        <dbReference type="RefSeq" id="XP_033535524.1"/>
    </source>
</evidence>
<dbReference type="RefSeq" id="XP_033535524.1">
    <property type="nucleotide sequence ID" value="XM_033677463.1"/>
</dbReference>
<dbReference type="PROSITE" id="PS01031">
    <property type="entry name" value="SHSP"/>
    <property type="match status" value="1"/>
</dbReference>
<evidence type="ECO:0000256" key="2">
    <source>
        <dbReference type="PROSITE-ProRule" id="PRU00285"/>
    </source>
</evidence>
<sequence>MVDVPYIFPNQGVPAPHLPHIHLPHHNPHSLDYHPHSRPSARVPLFDLRESSKAYFLEGELAGVTDAGAVHIEWLDDRTLLVEAEGDKEHHEDVPVVEAAPAVATTGGLGEVRQWLHERHVGHHKRQFTFPVQVKHKGVSARLGGGLLRVVVPKQKEEPAKKVRKVIVLGLEGVEVGLRA</sequence>
<dbReference type="GeneID" id="54418033"/>
<dbReference type="InterPro" id="IPR002068">
    <property type="entry name" value="A-crystallin/Hsp20_dom"/>
</dbReference>
<dbReference type="OrthoDB" id="1431247at2759"/>
<feature type="domain" description="SHSP" evidence="4">
    <location>
        <begin position="36"/>
        <end position="169"/>
    </location>
</feature>
<name>A0A6G1G766_9PEZI</name>
<organism evidence="5">
    <name type="scientific">Eremomyces bilateralis CBS 781.70</name>
    <dbReference type="NCBI Taxonomy" id="1392243"/>
    <lineage>
        <taxon>Eukaryota</taxon>
        <taxon>Fungi</taxon>
        <taxon>Dikarya</taxon>
        <taxon>Ascomycota</taxon>
        <taxon>Pezizomycotina</taxon>
        <taxon>Dothideomycetes</taxon>
        <taxon>Dothideomycetes incertae sedis</taxon>
        <taxon>Eremomycetales</taxon>
        <taxon>Eremomycetaceae</taxon>
        <taxon>Eremomyces</taxon>
    </lineage>
</organism>
<dbReference type="InterPro" id="IPR008978">
    <property type="entry name" value="HSP20-like_chaperone"/>
</dbReference>
<evidence type="ECO:0000256" key="1">
    <source>
        <dbReference type="ARBA" id="ARBA00023016"/>
    </source>
</evidence>
<dbReference type="CDD" id="cd06464">
    <property type="entry name" value="ACD_sHsps-like"/>
    <property type="match status" value="1"/>
</dbReference>
<dbReference type="Pfam" id="PF00011">
    <property type="entry name" value="HSP20"/>
    <property type="match status" value="1"/>
</dbReference>
<comment type="similarity">
    <text evidence="2 3">Belongs to the small heat shock protein (HSP20) family.</text>
</comment>
<keyword evidence="6" id="KW-1185">Reference proteome</keyword>
<keyword evidence="1" id="KW-0346">Stress response</keyword>
<proteinExistence type="inferred from homology"/>
<evidence type="ECO:0000313" key="6">
    <source>
        <dbReference type="Proteomes" id="UP000504638"/>
    </source>
</evidence>
<dbReference type="EMBL" id="ML975154">
    <property type="protein sequence ID" value="KAF1813893.1"/>
    <property type="molecule type" value="Genomic_DNA"/>
</dbReference>
<dbReference type="InterPro" id="IPR031107">
    <property type="entry name" value="Small_HSP"/>
</dbReference>
<protein>
    <submittedName>
        <fullName evidence="5 7">HSP20-like chaperone</fullName>
    </submittedName>
</protein>
<dbReference type="AlphaFoldDB" id="A0A6G1G766"/>
<evidence type="ECO:0000256" key="3">
    <source>
        <dbReference type="RuleBase" id="RU003616"/>
    </source>
</evidence>
<reference evidence="5 7" key="1">
    <citation type="submission" date="2020-01" db="EMBL/GenBank/DDBJ databases">
        <authorList>
            <consortium name="DOE Joint Genome Institute"/>
            <person name="Haridas S."/>
            <person name="Albert R."/>
            <person name="Binder M."/>
            <person name="Bloem J."/>
            <person name="Labutti K."/>
            <person name="Salamov A."/>
            <person name="Andreopoulos B."/>
            <person name="Baker S.E."/>
            <person name="Barry K."/>
            <person name="Bills G."/>
            <person name="Bluhm B.H."/>
            <person name="Cannon C."/>
            <person name="Castanera R."/>
            <person name="Culley D.E."/>
            <person name="Daum C."/>
            <person name="Ezra D."/>
            <person name="Gonzalez J.B."/>
            <person name="Henrissat B."/>
            <person name="Kuo A."/>
            <person name="Liang C."/>
            <person name="Lipzen A."/>
            <person name="Lutzoni F."/>
            <person name="Magnuson J."/>
            <person name="Mondo S."/>
            <person name="Nolan M."/>
            <person name="Ohm R."/>
            <person name="Pangilinan J."/>
            <person name="Park H.-J."/>
            <person name="Ramirez L."/>
            <person name="Alfaro M."/>
            <person name="Sun H."/>
            <person name="Tritt A."/>
            <person name="Yoshinaga Y."/>
            <person name="Zwiers L.-H."/>
            <person name="Turgeon B.G."/>
            <person name="Goodwin S.B."/>
            <person name="Spatafora J.W."/>
            <person name="Crous P.W."/>
            <person name="Grigoriev I.V."/>
        </authorList>
    </citation>
    <scope>NUCLEOTIDE SEQUENCE</scope>
    <source>
        <strain evidence="5 7">CBS 781.70</strain>
    </source>
</reference>